<accession>A0A934IEP5</accession>
<comment type="caution">
    <text evidence="3">The sequence shown here is derived from an EMBL/GenBank/DDBJ whole genome shotgun (WGS) entry which is preliminary data.</text>
</comment>
<dbReference type="Proteomes" id="UP000609531">
    <property type="component" value="Unassembled WGS sequence"/>
</dbReference>
<dbReference type="InterPro" id="IPR000994">
    <property type="entry name" value="Pept_M24"/>
</dbReference>
<dbReference type="PANTHER" id="PTHR46112">
    <property type="entry name" value="AMINOPEPTIDASE"/>
    <property type="match status" value="1"/>
</dbReference>
<protein>
    <submittedName>
        <fullName evidence="3">Aminopeptidase P family protein</fullName>
    </submittedName>
</protein>
<dbReference type="InterPro" id="IPR029149">
    <property type="entry name" value="Creatin/AminoP/Spt16_N"/>
</dbReference>
<evidence type="ECO:0000259" key="1">
    <source>
        <dbReference type="Pfam" id="PF00557"/>
    </source>
</evidence>
<keyword evidence="3" id="KW-0378">Hydrolase</keyword>
<keyword evidence="3" id="KW-0031">Aminopeptidase</keyword>
<dbReference type="SUPFAM" id="SSF53092">
    <property type="entry name" value="Creatinase/prolidase N-terminal domain"/>
    <property type="match status" value="1"/>
</dbReference>
<dbReference type="Pfam" id="PF01321">
    <property type="entry name" value="Creatinase_N"/>
    <property type="match status" value="1"/>
</dbReference>
<keyword evidence="3" id="KW-0645">Protease</keyword>
<feature type="domain" description="Creatinase N-terminal" evidence="2">
    <location>
        <begin position="13"/>
        <end position="149"/>
    </location>
</feature>
<evidence type="ECO:0000259" key="2">
    <source>
        <dbReference type="Pfam" id="PF01321"/>
    </source>
</evidence>
<dbReference type="GO" id="GO:0004177">
    <property type="term" value="F:aminopeptidase activity"/>
    <property type="evidence" value="ECO:0007669"/>
    <property type="project" value="UniProtKB-KW"/>
</dbReference>
<keyword evidence="4" id="KW-1185">Reference proteome</keyword>
<dbReference type="Pfam" id="PF00557">
    <property type="entry name" value="Peptidase_M24"/>
    <property type="match status" value="1"/>
</dbReference>
<sequence>MALHFERSEFDARMDRLQAAMAADKLDAVLLFSQESMYWLTGYDTFGFVFFQCLVVSKERRMALLTRSADLRQARHTSTIDEIIVWTDRANVDPTKALKDHLFEMDLLGGRIGVEYDTHGLTAQNGRLLDDQLRSFATIEDASLMVPRLKAVKSPAEIAHVRQAAKLTDAAWEAAMARIETGADEGEILAAMQGAVFAAGGDYPANEFVVGSGDDAMLVRSHSGRRRLEADDQITLEFAGVWRRYHVAMMETVVLGTPRPRHGELYETAAEALAAVTEAMRPGNTFGAVFDAHARVCQEHGMNGLRLNACGYSLGASFAPSWMQWPMFYHANSAIIEPDMVLFAHMVLVDPESHTAMALGRTYLTTEAEPEPLSAIPPAFLTR</sequence>
<organism evidence="3 4">
    <name type="scientific">Acuticoccus mangrovi</name>
    <dbReference type="NCBI Taxonomy" id="2796142"/>
    <lineage>
        <taxon>Bacteria</taxon>
        <taxon>Pseudomonadati</taxon>
        <taxon>Pseudomonadota</taxon>
        <taxon>Alphaproteobacteria</taxon>
        <taxon>Hyphomicrobiales</taxon>
        <taxon>Amorphaceae</taxon>
        <taxon>Acuticoccus</taxon>
    </lineage>
</organism>
<dbReference type="Gene3D" id="3.90.230.10">
    <property type="entry name" value="Creatinase/methionine aminopeptidase superfamily"/>
    <property type="match status" value="1"/>
</dbReference>
<evidence type="ECO:0000313" key="4">
    <source>
        <dbReference type="Proteomes" id="UP000609531"/>
    </source>
</evidence>
<dbReference type="InterPro" id="IPR050659">
    <property type="entry name" value="Peptidase_M24B"/>
</dbReference>
<dbReference type="CDD" id="cd01066">
    <property type="entry name" value="APP_MetAP"/>
    <property type="match status" value="1"/>
</dbReference>
<reference evidence="3" key="1">
    <citation type="submission" date="2020-12" db="EMBL/GenBank/DDBJ databases">
        <title>Bacterial taxonomy.</title>
        <authorList>
            <person name="Pan X."/>
        </authorList>
    </citation>
    <scope>NUCLEOTIDE SEQUENCE</scope>
    <source>
        <strain evidence="3">B2012</strain>
    </source>
</reference>
<dbReference type="EMBL" id="JAEKJA010000003">
    <property type="protein sequence ID" value="MBJ3775158.1"/>
    <property type="molecule type" value="Genomic_DNA"/>
</dbReference>
<dbReference type="RefSeq" id="WP_198881039.1">
    <property type="nucleotide sequence ID" value="NZ_JAEKJA010000003.1"/>
</dbReference>
<dbReference type="AlphaFoldDB" id="A0A934IEP5"/>
<name>A0A934IEP5_9HYPH</name>
<dbReference type="PANTHER" id="PTHR46112:SF2">
    <property type="entry name" value="XAA-PRO AMINOPEPTIDASE P-RELATED"/>
    <property type="match status" value="1"/>
</dbReference>
<dbReference type="InterPro" id="IPR036005">
    <property type="entry name" value="Creatinase/aminopeptidase-like"/>
</dbReference>
<dbReference type="InterPro" id="IPR000587">
    <property type="entry name" value="Creatinase_N"/>
</dbReference>
<gene>
    <name evidence="3" type="ORF">JCR33_05630</name>
</gene>
<proteinExistence type="predicted"/>
<dbReference type="Gene3D" id="3.40.350.10">
    <property type="entry name" value="Creatinase/prolidase N-terminal domain"/>
    <property type="match status" value="1"/>
</dbReference>
<evidence type="ECO:0000313" key="3">
    <source>
        <dbReference type="EMBL" id="MBJ3775158.1"/>
    </source>
</evidence>
<dbReference type="SUPFAM" id="SSF55920">
    <property type="entry name" value="Creatinase/aminopeptidase"/>
    <property type="match status" value="1"/>
</dbReference>
<feature type="domain" description="Peptidase M24" evidence="1">
    <location>
        <begin position="160"/>
        <end position="366"/>
    </location>
</feature>